<evidence type="ECO:0000259" key="14">
    <source>
        <dbReference type="PROSITE" id="PS50011"/>
    </source>
</evidence>
<gene>
    <name evidence="15" type="ORF">C0Q70_11675</name>
</gene>
<evidence type="ECO:0000256" key="7">
    <source>
        <dbReference type="ARBA" id="ARBA00048679"/>
    </source>
</evidence>
<organism evidence="15 16">
    <name type="scientific">Pomacea canaliculata</name>
    <name type="common">Golden apple snail</name>
    <dbReference type="NCBI Taxonomy" id="400727"/>
    <lineage>
        <taxon>Eukaryota</taxon>
        <taxon>Metazoa</taxon>
        <taxon>Spiralia</taxon>
        <taxon>Lophotrochozoa</taxon>
        <taxon>Mollusca</taxon>
        <taxon>Gastropoda</taxon>
        <taxon>Caenogastropoda</taxon>
        <taxon>Architaenioglossa</taxon>
        <taxon>Ampullarioidea</taxon>
        <taxon>Ampullariidae</taxon>
        <taxon>Pomacea</taxon>
    </lineage>
</organism>
<evidence type="ECO:0000256" key="3">
    <source>
        <dbReference type="ARBA" id="ARBA00022741"/>
    </source>
</evidence>
<dbReference type="InterPro" id="IPR011009">
    <property type="entry name" value="Kinase-like_dom_sf"/>
</dbReference>
<dbReference type="PROSITE" id="PS50011">
    <property type="entry name" value="PROTEIN_KINASE_DOM"/>
    <property type="match status" value="1"/>
</dbReference>
<dbReference type="STRING" id="400727.A0A2T7P6M6"/>
<protein>
    <recommendedName>
        <fullName evidence="14">Protein kinase domain-containing protein</fullName>
    </recommendedName>
</protein>
<feature type="region of interest" description="Disordered" evidence="13">
    <location>
        <begin position="335"/>
        <end position="410"/>
    </location>
</feature>
<evidence type="ECO:0000256" key="6">
    <source>
        <dbReference type="ARBA" id="ARBA00047899"/>
    </source>
</evidence>
<feature type="active site" description="Proton acceptor" evidence="8">
    <location>
        <position position="167"/>
    </location>
</feature>
<dbReference type="CDD" id="cd05117">
    <property type="entry name" value="STKc_CAMK"/>
    <property type="match status" value="1"/>
</dbReference>
<evidence type="ECO:0000256" key="4">
    <source>
        <dbReference type="ARBA" id="ARBA00022777"/>
    </source>
</evidence>
<dbReference type="PROSITE" id="PS00108">
    <property type="entry name" value="PROTEIN_KINASE_ST"/>
    <property type="match status" value="1"/>
</dbReference>
<evidence type="ECO:0000256" key="9">
    <source>
        <dbReference type="PIRSR" id="PIRSR630616-2"/>
    </source>
</evidence>
<evidence type="ECO:0000256" key="2">
    <source>
        <dbReference type="ARBA" id="ARBA00022679"/>
    </source>
</evidence>
<comment type="catalytic activity">
    <reaction evidence="6">
        <text>L-threonyl-[protein] + ATP = O-phospho-L-threonyl-[protein] + ADP + H(+)</text>
        <dbReference type="Rhea" id="RHEA:46608"/>
        <dbReference type="Rhea" id="RHEA-COMP:11060"/>
        <dbReference type="Rhea" id="RHEA-COMP:11605"/>
        <dbReference type="ChEBI" id="CHEBI:15378"/>
        <dbReference type="ChEBI" id="CHEBI:30013"/>
        <dbReference type="ChEBI" id="CHEBI:30616"/>
        <dbReference type="ChEBI" id="CHEBI:61977"/>
        <dbReference type="ChEBI" id="CHEBI:456216"/>
        <dbReference type="EC" id="2.7.11.1"/>
    </reaction>
</comment>
<evidence type="ECO:0000256" key="1">
    <source>
        <dbReference type="ARBA" id="ARBA00022527"/>
    </source>
</evidence>
<dbReference type="PROSITE" id="PS00107">
    <property type="entry name" value="PROTEIN_KINASE_ATP"/>
    <property type="match status" value="1"/>
</dbReference>
<dbReference type="AlphaFoldDB" id="A0A2T7P6M6"/>
<evidence type="ECO:0000256" key="11">
    <source>
        <dbReference type="PROSITE-ProRule" id="PRU10141"/>
    </source>
</evidence>
<dbReference type="FunFam" id="3.30.200.20:FF:000042">
    <property type="entry name" value="Aurora kinase A"/>
    <property type="match status" value="1"/>
</dbReference>
<keyword evidence="5 9" id="KW-0067">ATP-binding</keyword>
<dbReference type="InterPro" id="IPR000719">
    <property type="entry name" value="Prot_kinase_dom"/>
</dbReference>
<dbReference type="Proteomes" id="UP000245119">
    <property type="component" value="Linkage Group LG6"/>
</dbReference>
<feature type="compositionally biased region" description="Low complexity" evidence="13">
    <location>
        <begin position="381"/>
        <end position="394"/>
    </location>
</feature>
<dbReference type="GO" id="GO:0005524">
    <property type="term" value="F:ATP binding"/>
    <property type="evidence" value="ECO:0007669"/>
    <property type="project" value="UniProtKB-UniRule"/>
</dbReference>
<evidence type="ECO:0000313" key="15">
    <source>
        <dbReference type="EMBL" id="PVD29078.1"/>
    </source>
</evidence>
<sequence>MHAGRRDRMRMLQSCGTSSRGRESTLKDAVPHTRVDGEAMLYENYQVGKKIGEGSFGKVYEARHKENRYLLAIKSLNKDKASSMALKQVEREVTILKKVNHPHIINLKEVVESAKRMYLVMELCTGGELADVLTEKGHFTEEETKILMTRLCSAISYLHKHAIVHRDLKLENILLADNPDDPKDKLYIKVGDFGLSVMKGGTTTESMMQDFCGTPIYMAPEVLDNKTYSQQCDVWALGIIMYYLLCGHPPFCAKEESVLFYLIREADVKFSDELWKDVSEEAKNCICRMLKVDPAHRISAAEVLNHSWITGVQQDANQPTNVLEMMRMWKDELKNIDDEPGSSVDKPLTDPDQGSSGCFRSLPDIPNSMTLKKTGAGKGGTVVTSSSTFSTSISEKVELQKSSGGKQRASGLLTTARISLSKTVRTSGSLNTAVSSISSSKNSVSFNTPSSSTSTGSISGIKNESGNGMMKNSPAKVTKNKKK</sequence>
<evidence type="ECO:0000256" key="8">
    <source>
        <dbReference type="PIRSR" id="PIRSR630616-1"/>
    </source>
</evidence>
<feature type="compositionally biased region" description="Low complexity" evidence="13">
    <location>
        <begin position="436"/>
        <end position="463"/>
    </location>
</feature>
<evidence type="ECO:0000256" key="5">
    <source>
        <dbReference type="ARBA" id="ARBA00022840"/>
    </source>
</evidence>
<dbReference type="SUPFAM" id="SSF56112">
    <property type="entry name" value="Protein kinase-like (PK-like)"/>
    <property type="match status" value="1"/>
</dbReference>
<evidence type="ECO:0000256" key="13">
    <source>
        <dbReference type="SAM" id="MobiDB-lite"/>
    </source>
</evidence>
<dbReference type="InterPro" id="IPR030616">
    <property type="entry name" value="Aur-like"/>
</dbReference>
<feature type="cross-link" description="Glycyl lysine isopeptide (Lys-Gly) (interchain with G-Cter in SUMO2)" evidence="10">
    <location>
        <position position="169"/>
    </location>
</feature>
<dbReference type="Gene3D" id="1.10.510.10">
    <property type="entry name" value="Transferase(Phosphotransferase) domain 1"/>
    <property type="match status" value="1"/>
</dbReference>
<dbReference type="Pfam" id="PF00069">
    <property type="entry name" value="Pkinase"/>
    <property type="match status" value="1"/>
</dbReference>
<dbReference type="InterPro" id="IPR008271">
    <property type="entry name" value="Ser/Thr_kinase_AS"/>
</dbReference>
<keyword evidence="16" id="KW-1185">Reference proteome</keyword>
<keyword evidence="4" id="KW-0418">Kinase</keyword>
<dbReference type="PANTHER" id="PTHR24350">
    <property type="entry name" value="SERINE/THREONINE-PROTEIN KINASE IAL-RELATED"/>
    <property type="match status" value="1"/>
</dbReference>
<dbReference type="EMBL" id="PZQS01000006">
    <property type="protein sequence ID" value="PVD29078.1"/>
    <property type="molecule type" value="Genomic_DNA"/>
</dbReference>
<feature type="region of interest" description="Disordered" evidence="13">
    <location>
        <begin position="1"/>
        <end position="27"/>
    </location>
</feature>
<evidence type="ECO:0000256" key="10">
    <source>
        <dbReference type="PIRSR" id="PIRSR630616-3"/>
    </source>
</evidence>
<feature type="compositionally biased region" description="Basic and acidic residues" evidence="13">
    <location>
        <begin position="1"/>
        <end position="10"/>
    </location>
</feature>
<feature type="region of interest" description="Disordered" evidence="13">
    <location>
        <begin position="436"/>
        <end position="483"/>
    </location>
</feature>
<comment type="similarity">
    <text evidence="12">Belongs to the protein kinase superfamily.</text>
</comment>
<feature type="binding site" evidence="9">
    <location>
        <begin position="171"/>
        <end position="172"/>
    </location>
    <ligand>
        <name>ATP</name>
        <dbReference type="ChEBI" id="CHEBI:30616"/>
    </ligand>
</feature>
<name>A0A2T7P6M6_POMCA</name>
<dbReference type="FunFam" id="1.10.510.10:FF:000571">
    <property type="entry name" value="Maternal embryonic leucine zipper kinase"/>
    <property type="match status" value="1"/>
</dbReference>
<reference evidence="15 16" key="1">
    <citation type="submission" date="2018-04" db="EMBL/GenBank/DDBJ databases">
        <title>The genome of golden apple snail Pomacea canaliculata provides insight into stress tolerance and invasive adaptation.</title>
        <authorList>
            <person name="Liu C."/>
            <person name="Liu B."/>
            <person name="Ren Y."/>
            <person name="Zhang Y."/>
            <person name="Wang H."/>
            <person name="Li S."/>
            <person name="Jiang F."/>
            <person name="Yin L."/>
            <person name="Zhang G."/>
            <person name="Qian W."/>
            <person name="Fan W."/>
        </authorList>
    </citation>
    <scope>NUCLEOTIDE SEQUENCE [LARGE SCALE GENOMIC DNA]</scope>
    <source>
        <strain evidence="15">SZHN2017</strain>
        <tissue evidence="15">Muscle</tissue>
    </source>
</reference>
<accession>A0A2T7P6M6</accession>
<feature type="binding site" evidence="9 11">
    <location>
        <position position="74"/>
    </location>
    <ligand>
        <name>ATP</name>
        <dbReference type="ChEBI" id="CHEBI:30616"/>
    </ligand>
</feature>
<keyword evidence="3 9" id="KW-0547">Nucleotide-binding</keyword>
<evidence type="ECO:0000256" key="12">
    <source>
        <dbReference type="RuleBase" id="RU000304"/>
    </source>
</evidence>
<proteinExistence type="inferred from homology"/>
<evidence type="ECO:0000313" key="16">
    <source>
        <dbReference type="Proteomes" id="UP000245119"/>
    </source>
</evidence>
<feature type="binding site" evidence="9">
    <location>
        <position position="192"/>
    </location>
    <ligand>
        <name>ATP</name>
        <dbReference type="ChEBI" id="CHEBI:30616"/>
    </ligand>
</feature>
<dbReference type="InterPro" id="IPR017441">
    <property type="entry name" value="Protein_kinase_ATP_BS"/>
</dbReference>
<dbReference type="GO" id="GO:0004674">
    <property type="term" value="F:protein serine/threonine kinase activity"/>
    <property type="evidence" value="ECO:0007669"/>
    <property type="project" value="UniProtKB-KW"/>
</dbReference>
<keyword evidence="1 12" id="KW-0723">Serine/threonine-protein kinase</keyword>
<feature type="domain" description="Protein kinase" evidence="14">
    <location>
        <begin position="45"/>
        <end position="309"/>
    </location>
</feature>
<comment type="caution">
    <text evidence="15">The sequence shown here is derived from an EMBL/GenBank/DDBJ whole genome shotgun (WGS) entry which is preliminary data.</text>
</comment>
<keyword evidence="2" id="KW-0808">Transferase</keyword>
<dbReference type="OrthoDB" id="541276at2759"/>
<dbReference type="SMART" id="SM00220">
    <property type="entry name" value="S_TKc"/>
    <property type="match status" value="1"/>
</dbReference>
<comment type="catalytic activity">
    <reaction evidence="7">
        <text>L-seryl-[protein] + ATP = O-phospho-L-seryl-[protein] + ADP + H(+)</text>
        <dbReference type="Rhea" id="RHEA:17989"/>
        <dbReference type="Rhea" id="RHEA-COMP:9863"/>
        <dbReference type="Rhea" id="RHEA-COMP:11604"/>
        <dbReference type="ChEBI" id="CHEBI:15378"/>
        <dbReference type="ChEBI" id="CHEBI:29999"/>
        <dbReference type="ChEBI" id="CHEBI:30616"/>
        <dbReference type="ChEBI" id="CHEBI:83421"/>
        <dbReference type="ChEBI" id="CHEBI:456216"/>
        <dbReference type="EC" id="2.7.11.1"/>
    </reaction>
</comment>